<proteinExistence type="predicted"/>
<dbReference type="SUPFAM" id="SSF81383">
    <property type="entry name" value="F-box domain"/>
    <property type="match status" value="1"/>
</dbReference>
<dbReference type="SUPFAM" id="SSF50965">
    <property type="entry name" value="Galactose oxidase, central domain"/>
    <property type="match status" value="1"/>
</dbReference>
<protein>
    <recommendedName>
        <fullName evidence="2">F-box domain-containing protein</fullName>
    </recommendedName>
</protein>
<dbReference type="Proteomes" id="UP000019116">
    <property type="component" value="Chromosome 5A"/>
</dbReference>
<name>A0A3B6KBJ2_WHEAT</name>
<dbReference type="OrthoDB" id="606438at2759"/>
<sequence length="369" mass="40969">MAPPEKKSKLAAAMAPGPPPTFPDELVEEILVRIPPDDPASLLRASLVCKSWSEVVSRRGFRRLLHDFHRAPPVLGYLHDYKDMPDFIPSTASPFSLAVPHRRLWQAVDCRHGRALFLSNPKCPYTKELLMWEPITGAQQRIPVPAAFQSGRTTAAVFCTADGCDHCHCHGGPFCVVFVFSVDDEEIREGAVEQEYVTSACVYSSDTGAWGEPTLMHGECYMSFTYYSSVLVGKSLLYFLSDGGLVLEYDLARHRLIWFDVPYSCSIKDIFDCNLMLAENGGLGLVEELNPHLQLWSREADARWVPGRIIYLGSLSLNGAPVEEVHVVGFAEGANIIVVTTSAQSKYNQGMQTRCVMRPKCVIILAMVI</sequence>
<dbReference type="Gene3D" id="1.20.1280.50">
    <property type="match status" value="1"/>
</dbReference>
<dbReference type="Gramene" id="TraesROB_scaffold_070349_01G000200.1">
    <property type="protein sequence ID" value="TraesROB_scaffold_070349_01G000200.1"/>
    <property type="gene ID" value="TraesROB_scaffold_070349_01G000200"/>
</dbReference>
<dbReference type="Gramene" id="TraesCLE_scaffold_105050_01G000100.1">
    <property type="protein sequence ID" value="TraesCLE_scaffold_105050_01G000100.1"/>
    <property type="gene ID" value="TraesCLE_scaffold_105050_01G000100"/>
</dbReference>
<dbReference type="PANTHER" id="PTHR32133:SF276">
    <property type="entry name" value="F-BOX DOMAIN-CONTAINING PROTEIN"/>
    <property type="match status" value="1"/>
</dbReference>
<evidence type="ECO:0000313" key="3">
    <source>
        <dbReference type="EnsemblPlants" id="TraesCS5A02G051300.1.cds1"/>
    </source>
</evidence>
<evidence type="ECO:0000256" key="1">
    <source>
        <dbReference type="SAM" id="MobiDB-lite"/>
    </source>
</evidence>
<dbReference type="Pfam" id="PF00646">
    <property type="entry name" value="F-box"/>
    <property type="match status" value="1"/>
</dbReference>
<organism evidence="3">
    <name type="scientific">Triticum aestivum</name>
    <name type="common">Wheat</name>
    <dbReference type="NCBI Taxonomy" id="4565"/>
    <lineage>
        <taxon>Eukaryota</taxon>
        <taxon>Viridiplantae</taxon>
        <taxon>Streptophyta</taxon>
        <taxon>Embryophyta</taxon>
        <taxon>Tracheophyta</taxon>
        <taxon>Spermatophyta</taxon>
        <taxon>Magnoliopsida</taxon>
        <taxon>Liliopsida</taxon>
        <taxon>Poales</taxon>
        <taxon>Poaceae</taxon>
        <taxon>BOP clade</taxon>
        <taxon>Pooideae</taxon>
        <taxon>Triticodae</taxon>
        <taxon>Triticeae</taxon>
        <taxon>Triticinae</taxon>
        <taxon>Triticum</taxon>
    </lineage>
</organism>
<dbReference type="Gramene" id="TraesCS5A02G051300.1">
    <property type="protein sequence ID" value="TraesCS5A02G051300.1.cds1"/>
    <property type="gene ID" value="TraesCS5A02G051300"/>
</dbReference>
<dbReference type="EnsemblPlants" id="TraesCS5A02G051300.1">
    <property type="protein sequence ID" value="TraesCS5A02G051300.1.cds1"/>
    <property type="gene ID" value="TraesCS5A02G051300"/>
</dbReference>
<accession>A0A3B6KBJ2</accession>
<evidence type="ECO:0000259" key="2">
    <source>
        <dbReference type="SMART" id="SM00256"/>
    </source>
</evidence>
<dbReference type="InterPro" id="IPR036047">
    <property type="entry name" value="F-box-like_dom_sf"/>
</dbReference>
<dbReference type="SMART" id="SM00256">
    <property type="entry name" value="FBOX"/>
    <property type="match status" value="1"/>
</dbReference>
<dbReference type="PANTHER" id="PTHR32133">
    <property type="entry name" value="OS07G0120400 PROTEIN"/>
    <property type="match status" value="1"/>
</dbReference>
<evidence type="ECO:0000313" key="4">
    <source>
        <dbReference type="Proteomes" id="UP000019116"/>
    </source>
</evidence>
<feature type="domain" description="F-box" evidence="2">
    <location>
        <begin position="22"/>
        <end position="65"/>
    </location>
</feature>
<dbReference type="OMA" id="GAVEQEY"/>
<dbReference type="AlphaFoldDB" id="A0A3B6KBJ2"/>
<reference evidence="3" key="1">
    <citation type="submission" date="2018-08" db="EMBL/GenBank/DDBJ databases">
        <authorList>
            <person name="Rossello M."/>
        </authorList>
    </citation>
    <scope>NUCLEOTIDE SEQUENCE [LARGE SCALE GENOMIC DNA]</scope>
    <source>
        <strain evidence="3">cv. Chinese Spring</strain>
    </source>
</reference>
<dbReference type="InterPro" id="IPR001810">
    <property type="entry name" value="F-box_dom"/>
</dbReference>
<keyword evidence="4" id="KW-1185">Reference proteome</keyword>
<dbReference type="InterPro" id="IPR011043">
    <property type="entry name" value="Gal_Oxase/kelch_b-propeller"/>
</dbReference>
<reference evidence="3" key="2">
    <citation type="submission" date="2018-10" db="UniProtKB">
        <authorList>
            <consortium name="EnsemblPlants"/>
        </authorList>
    </citation>
    <scope>IDENTIFICATION</scope>
</reference>
<feature type="region of interest" description="Disordered" evidence="1">
    <location>
        <begin position="1"/>
        <end position="20"/>
    </location>
</feature>
<dbReference type="Gramene" id="TraesCS5A03G0129800.1">
    <property type="protein sequence ID" value="TraesCS5A03G0129800.1.CDS1"/>
    <property type="gene ID" value="TraesCS5A03G0129800"/>
</dbReference>
<dbReference type="Gramene" id="TraesSYM5A03G02612410.1">
    <property type="protein sequence ID" value="TraesSYM5A03G02612410.1.CDS1"/>
    <property type="gene ID" value="TraesSYM5A03G02612410"/>
</dbReference>